<sequence>MAVPPKPKRMSEKRYRELYDSDPQYVEVPGVRISLVSAEAVANSYREKGVTPTIRPVNES</sequence>
<evidence type="ECO:0000313" key="1">
    <source>
        <dbReference type="EMBL" id="MFD1052230.1"/>
    </source>
</evidence>
<accession>A0ABW3MNR3</accession>
<gene>
    <name evidence="1" type="ORF">ACFQ1S_44965</name>
</gene>
<dbReference type="EMBL" id="JBHTIS010004242">
    <property type="protein sequence ID" value="MFD1052230.1"/>
    <property type="molecule type" value="Genomic_DNA"/>
</dbReference>
<organism evidence="1 2">
    <name type="scientific">Kibdelosporangium lantanae</name>
    <dbReference type="NCBI Taxonomy" id="1497396"/>
    <lineage>
        <taxon>Bacteria</taxon>
        <taxon>Bacillati</taxon>
        <taxon>Actinomycetota</taxon>
        <taxon>Actinomycetes</taxon>
        <taxon>Pseudonocardiales</taxon>
        <taxon>Pseudonocardiaceae</taxon>
        <taxon>Kibdelosporangium</taxon>
    </lineage>
</organism>
<evidence type="ECO:0000313" key="2">
    <source>
        <dbReference type="Proteomes" id="UP001597045"/>
    </source>
</evidence>
<reference evidence="2" key="1">
    <citation type="journal article" date="2019" name="Int. J. Syst. Evol. Microbiol.">
        <title>The Global Catalogue of Microorganisms (GCM) 10K type strain sequencing project: providing services to taxonomists for standard genome sequencing and annotation.</title>
        <authorList>
            <consortium name="The Broad Institute Genomics Platform"/>
            <consortium name="The Broad Institute Genome Sequencing Center for Infectious Disease"/>
            <person name="Wu L."/>
            <person name="Ma J."/>
        </authorList>
    </citation>
    <scope>NUCLEOTIDE SEQUENCE [LARGE SCALE GENOMIC DNA]</scope>
    <source>
        <strain evidence="2">JCM 31486</strain>
    </source>
</reference>
<comment type="caution">
    <text evidence="1">The sequence shown here is derived from an EMBL/GenBank/DDBJ whole genome shotgun (WGS) entry which is preliminary data.</text>
</comment>
<dbReference type="Proteomes" id="UP001597045">
    <property type="component" value="Unassembled WGS sequence"/>
</dbReference>
<proteinExistence type="predicted"/>
<protein>
    <submittedName>
        <fullName evidence="1">Uncharacterized protein</fullName>
    </submittedName>
</protein>
<keyword evidence="2" id="KW-1185">Reference proteome</keyword>
<name>A0ABW3MNR3_9PSEU</name>